<dbReference type="GeneID" id="5127120"/>
<dbReference type="STRING" id="294746.A5DH03"/>
<evidence type="ECO:0000256" key="4">
    <source>
        <dbReference type="ARBA" id="ARBA00022723"/>
    </source>
</evidence>
<keyword evidence="8" id="KW-0862">Zinc</keyword>
<dbReference type="InterPro" id="IPR017907">
    <property type="entry name" value="Znf_RING_CS"/>
</dbReference>
<dbReference type="PROSITE" id="PS00518">
    <property type="entry name" value="ZF_RING_1"/>
    <property type="match status" value="1"/>
</dbReference>
<dbReference type="HOGENOM" id="CLU_009823_4_1_1"/>
<dbReference type="AlphaFoldDB" id="A5DH03"/>
<evidence type="ECO:0000256" key="1">
    <source>
        <dbReference type="ARBA" id="ARBA00001798"/>
    </source>
</evidence>
<dbReference type="GO" id="GO:0008270">
    <property type="term" value="F:zinc ion binding"/>
    <property type="evidence" value="ECO:0007669"/>
    <property type="project" value="UniProtKB-KW"/>
</dbReference>
<name>A5DH03_PICGU</name>
<dbReference type="InterPro" id="IPR045840">
    <property type="entry name" value="Ariadne"/>
</dbReference>
<dbReference type="PROSITE" id="PS50089">
    <property type="entry name" value="ZF_RING_2"/>
    <property type="match status" value="1"/>
</dbReference>
<dbReference type="InParanoid" id="A5DH03"/>
<comment type="catalytic activity">
    <reaction evidence="1">
        <text>[E2 ubiquitin-conjugating enzyme]-S-ubiquitinyl-L-cysteine + [acceptor protein]-L-lysine = [E2 ubiquitin-conjugating enzyme]-L-cysteine + [acceptor protein]-N(6)-ubiquitinyl-L-lysine.</text>
        <dbReference type="EC" id="2.3.2.31"/>
    </reaction>
</comment>
<dbReference type="OrthoDB" id="10009520at2759"/>
<sequence>MSDSDQDYGFDDTESEFSFDHEEPFGSDTESEDSSNQTYPSTHPVFGTDVELESNNSVTYCPWTLNSYVEKAFMNRAMNLNRQQLPRCSVDDILIMLHFYNWESDTVINEYYDNGTKLKELCGLVTDANNRLEIVSEFDCPICCESYSSTKTYSLSCDHHYCLNCYGAYITNSLYQGKLIRCMHPDCNLTIPHRQVDTIIAESGSSILQTPFLNLVARSYVDTNKQTMKWCPAPGCDSFVELIRVSAGSNNCDLFKIPIATCKNSHEFCCECSYENHLPCTCQIVKMWIKKCHDDSETVNWIQANTQSCPHCNSSIEKNGGCNHITCSTCRFEFCWICLGPWKEHGTEYYQCNRFDPEVTSSIKKNQTQKRKSLQRYLHYYRRFTVHESSMLGDKKTIATVDAQMTAYMNEQVRKQVKNLSWIDIQFLHDAIRVLIQGRKTLKWTYCFAYYAQSSNYSEIFEGMQDYLSKTVEDLSRIFEDINSKKNHSVSTTLITNKKQEIINLSNLVSKRQRLLVECARTGLVQDMLRFDTD</sequence>
<evidence type="ECO:0000256" key="9">
    <source>
        <dbReference type="PROSITE-ProRule" id="PRU00175"/>
    </source>
</evidence>
<dbReference type="CDD" id="cd20346">
    <property type="entry name" value="BRcat_RBR_ANKIB1"/>
    <property type="match status" value="1"/>
</dbReference>
<evidence type="ECO:0000256" key="7">
    <source>
        <dbReference type="ARBA" id="ARBA00022786"/>
    </source>
</evidence>
<dbReference type="Pfam" id="PF19422">
    <property type="entry name" value="Ariadne"/>
    <property type="match status" value="1"/>
</dbReference>
<dbReference type="VEuPathDB" id="FungiDB:PGUG_02554"/>
<gene>
    <name evidence="13" type="ORF">PGUG_02554</name>
</gene>
<evidence type="ECO:0000256" key="8">
    <source>
        <dbReference type="ARBA" id="ARBA00022833"/>
    </source>
</evidence>
<dbReference type="PANTHER" id="PTHR11685">
    <property type="entry name" value="RBR FAMILY RING FINGER AND IBR DOMAIN-CONTAINING"/>
    <property type="match status" value="1"/>
</dbReference>
<dbReference type="FunCoup" id="A5DH03">
    <property type="interactions" value="623"/>
</dbReference>
<keyword evidence="6 9" id="KW-0863">Zinc-finger</keyword>
<reference evidence="13 14" key="1">
    <citation type="journal article" date="2009" name="Nature">
        <title>Evolution of pathogenicity and sexual reproduction in eight Candida genomes.</title>
        <authorList>
            <person name="Butler G."/>
            <person name="Rasmussen M.D."/>
            <person name="Lin M.F."/>
            <person name="Santos M.A."/>
            <person name="Sakthikumar S."/>
            <person name="Munro C.A."/>
            <person name="Rheinbay E."/>
            <person name="Grabherr M."/>
            <person name="Forche A."/>
            <person name="Reedy J.L."/>
            <person name="Agrafioti I."/>
            <person name="Arnaud M.B."/>
            <person name="Bates S."/>
            <person name="Brown A.J."/>
            <person name="Brunke S."/>
            <person name="Costanzo M.C."/>
            <person name="Fitzpatrick D.A."/>
            <person name="de Groot P.W."/>
            <person name="Harris D."/>
            <person name="Hoyer L.L."/>
            <person name="Hube B."/>
            <person name="Klis F.M."/>
            <person name="Kodira C."/>
            <person name="Lennard N."/>
            <person name="Logue M.E."/>
            <person name="Martin R."/>
            <person name="Neiman A.M."/>
            <person name="Nikolaou E."/>
            <person name="Quail M.A."/>
            <person name="Quinn J."/>
            <person name="Santos M.C."/>
            <person name="Schmitzberger F.F."/>
            <person name="Sherlock G."/>
            <person name="Shah P."/>
            <person name="Silverstein K.A."/>
            <person name="Skrzypek M.S."/>
            <person name="Soll D."/>
            <person name="Staggs R."/>
            <person name="Stansfield I."/>
            <person name="Stumpf M.P."/>
            <person name="Sudbery P.E."/>
            <person name="Srikantha T."/>
            <person name="Zeng Q."/>
            <person name="Berman J."/>
            <person name="Berriman M."/>
            <person name="Heitman J."/>
            <person name="Gow N.A."/>
            <person name="Lorenz M.C."/>
            <person name="Birren B.W."/>
            <person name="Kellis M."/>
            <person name="Cuomo C.A."/>
        </authorList>
    </citation>
    <scope>NUCLEOTIDE SEQUENCE [LARGE SCALE GENOMIC DNA]</scope>
    <source>
        <strain evidence="14">ATCC 6260 / CBS 566 / DSM 6381 / JCM 1539 / NBRC 10279 / NRRL Y-324</strain>
    </source>
</reference>
<dbReference type="Proteomes" id="UP000001997">
    <property type="component" value="Unassembled WGS sequence"/>
</dbReference>
<dbReference type="SUPFAM" id="SSF57850">
    <property type="entry name" value="RING/U-box"/>
    <property type="match status" value="2"/>
</dbReference>
<evidence type="ECO:0000259" key="12">
    <source>
        <dbReference type="PROSITE" id="PS51873"/>
    </source>
</evidence>
<dbReference type="KEGG" id="pgu:PGUG_02554"/>
<dbReference type="Gene3D" id="1.20.120.1750">
    <property type="match status" value="1"/>
</dbReference>
<keyword evidence="7" id="KW-0833">Ubl conjugation pathway</keyword>
<dbReference type="eggNOG" id="KOG1815">
    <property type="taxonomic scope" value="Eukaryota"/>
</dbReference>
<proteinExistence type="predicted"/>
<evidence type="ECO:0000256" key="2">
    <source>
        <dbReference type="ARBA" id="ARBA00012251"/>
    </source>
</evidence>
<dbReference type="RefSeq" id="XP_001484825.2">
    <property type="nucleotide sequence ID" value="XM_001484775.1"/>
</dbReference>
<dbReference type="Gene3D" id="3.30.40.10">
    <property type="entry name" value="Zinc/RING finger domain, C3HC4 (zinc finger)"/>
    <property type="match status" value="1"/>
</dbReference>
<protein>
    <recommendedName>
        <fullName evidence="2">RBR-type E3 ubiquitin transferase</fullName>
        <ecNumber evidence="2">2.3.2.31</ecNumber>
    </recommendedName>
</protein>
<dbReference type="InterPro" id="IPR044066">
    <property type="entry name" value="TRIAD_supradom"/>
</dbReference>
<keyword evidence="14" id="KW-1185">Reference proteome</keyword>
<evidence type="ECO:0000256" key="6">
    <source>
        <dbReference type="ARBA" id="ARBA00022771"/>
    </source>
</evidence>
<evidence type="ECO:0000313" key="13">
    <source>
        <dbReference type="EMBL" id="EDK38456.2"/>
    </source>
</evidence>
<keyword evidence="5" id="KW-0677">Repeat</keyword>
<feature type="region of interest" description="Disordered" evidence="10">
    <location>
        <begin position="1"/>
        <end position="47"/>
    </location>
</feature>
<dbReference type="InterPro" id="IPR002867">
    <property type="entry name" value="IBR_dom"/>
</dbReference>
<dbReference type="GO" id="GO:0016567">
    <property type="term" value="P:protein ubiquitination"/>
    <property type="evidence" value="ECO:0007669"/>
    <property type="project" value="InterPro"/>
</dbReference>
<evidence type="ECO:0000259" key="11">
    <source>
        <dbReference type="PROSITE" id="PS50089"/>
    </source>
</evidence>
<dbReference type="InterPro" id="IPR013083">
    <property type="entry name" value="Znf_RING/FYVE/PHD"/>
</dbReference>
<dbReference type="SMART" id="SM00647">
    <property type="entry name" value="IBR"/>
    <property type="match status" value="2"/>
</dbReference>
<evidence type="ECO:0000256" key="10">
    <source>
        <dbReference type="SAM" id="MobiDB-lite"/>
    </source>
</evidence>
<dbReference type="OMA" id="PYAYYMD"/>
<accession>A5DH03</accession>
<dbReference type="InterPro" id="IPR001841">
    <property type="entry name" value="Znf_RING"/>
</dbReference>
<dbReference type="CDD" id="cd20356">
    <property type="entry name" value="Rcat_RBR_HHARI-like"/>
    <property type="match status" value="1"/>
</dbReference>
<keyword evidence="4" id="KW-0479">Metal-binding</keyword>
<dbReference type="EC" id="2.3.2.31" evidence="2"/>
<evidence type="ECO:0000313" key="14">
    <source>
        <dbReference type="Proteomes" id="UP000001997"/>
    </source>
</evidence>
<evidence type="ECO:0000256" key="3">
    <source>
        <dbReference type="ARBA" id="ARBA00022679"/>
    </source>
</evidence>
<dbReference type="InterPro" id="IPR031127">
    <property type="entry name" value="E3_UB_ligase_RBR"/>
</dbReference>
<feature type="domain" description="RING-type" evidence="11">
    <location>
        <begin position="140"/>
        <end position="182"/>
    </location>
</feature>
<dbReference type="Pfam" id="PF01485">
    <property type="entry name" value="IBR"/>
    <property type="match status" value="1"/>
</dbReference>
<evidence type="ECO:0000256" key="5">
    <source>
        <dbReference type="ARBA" id="ARBA00022737"/>
    </source>
</evidence>
<feature type="domain" description="RING-type" evidence="12">
    <location>
        <begin position="136"/>
        <end position="356"/>
    </location>
</feature>
<dbReference type="FunFam" id="1.20.120.1750:FF:000002">
    <property type="entry name" value="RBR-type E3 ubiquitin transferase"/>
    <property type="match status" value="1"/>
</dbReference>
<keyword evidence="3" id="KW-0808">Transferase</keyword>
<dbReference type="EMBL" id="CH408157">
    <property type="protein sequence ID" value="EDK38456.2"/>
    <property type="molecule type" value="Genomic_DNA"/>
</dbReference>
<dbReference type="GO" id="GO:0061630">
    <property type="term" value="F:ubiquitin protein ligase activity"/>
    <property type="evidence" value="ECO:0007669"/>
    <property type="project" value="UniProtKB-EC"/>
</dbReference>
<dbReference type="PROSITE" id="PS51873">
    <property type="entry name" value="TRIAD"/>
    <property type="match status" value="1"/>
</dbReference>
<feature type="compositionally biased region" description="Acidic residues" evidence="10">
    <location>
        <begin position="1"/>
        <end position="17"/>
    </location>
</feature>
<organism evidence="13 14">
    <name type="scientific">Meyerozyma guilliermondii (strain ATCC 6260 / CBS 566 / DSM 6381 / JCM 1539 / NBRC 10279 / NRRL Y-324)</name>
    <name type="common">Yeast</name>
    <name type="synonym">Candida guilliermondii</name>
    <dbReference type="NCBI Taxonomy" id="294746"/>
    <lineage>
        <taxon>Eukaryota</taxon>
        <taxon>Fungi</taxon>
        <taxon>Dikarya</taxon>
        <taxon>Ascomycota</taxon>
        <taxon>Saccharomycotina</taxon>
        <taxon>Pichiomycetes</taxon>
        <taxon>Debaryomycetaceae</taxon>
        <taxon>Meyerozyma</taxon>
    </lineage>
</organism>
<dbReference type="Pfam" id="PF22191">
    <property type="entry name" value="IBR_1"/>
    <property type="match status" value="1"/>
</dbReference>